<dbReference type="AlphaFoldDB" id="A0A0F9MSU9"/>
<comment type="caution">
    <text evidence="1">The sequence shown here is derived from an EMBL/GenBank/DDBJ whole genome shotgun (WGS) entry which is preliminary data.</text>
</comment>
<sequence>MDDVRVQIRMPEDLYLKVIEAADERVVGVDLFVRLALLDALSKENGDE</sequence>
<dbReference type="EMBL" id="LAZR01004414">
    <property type="protein sequence ID" value="KKN08819.1"/>
    <property type="molecule type" value="Genomic_DNA"/>
</dbReference>
<evidence type="ECO:0000313" key="1">
    <source>
        <dbReference type="EMBL" id="KKN08819.1"/>
    </source>
</evidence>
<protein>
    <recommendedName>
        <fullName evidence="2">CopG-like ribbon-helix-helix domain-containing protein</fullName>
    </recommendedName>
</protein>
<reference evidence="1" key="1">
    <citation type="journal article" date="2015" name="Nature">
        <title>Complex archaea that bridge the gap between prokaryotes and eukaryotes.</title>
        <authorList>
            <person name="Spang A."/>
            <person name="Saw J.H."/>
            <person name="Jorgensen S.L."/>
            <person name="Zaremba-Niedzwiedzka K."/>
            <person name="Martijn J."/>
            <person name="Lind A.E."/>
            <person name="van Eijk R."/>
            <person name="Schleper C."/>
            <person name="Guy L."/>
            <person name="Ettema T.J."/>
        </authorList>
    </citation>
    <scope>NUCLEOTIDE SEQUENCE</scope>
</reference>
<name>A0A0F9MSU9_9ZZZZ</name>
<accession>A0A0F9MSU9</accession>
<gene>
    <name evidence="1" type="ORF">LCGC14_1052880</name>
</gene>
<evidence type="ECO:0008006" key="2">
    <source>
        <dbReference type="Google" id="ProtNLM"/>
    </source>
</evidence>
<organism evidence="1">
    <name type="scientific">marine sediment metagenome</name>
    <dbReference type="NCBI Taxonomy" id="412755"/>
    <lineage>
        <taxon>unclassified sequences</taxon>
        <taxon>metagenomes</taxon>
        <taxon>ecological metagenomes</taxon>
    </lineage>
</organism>
<proteinExistence type="predicted"/>